<protein>
    <submittedName>
        <fullName evidence="1">Uncharacterized protein</fullName>
    </submittedName>
</protein>
<dbReference type="Proteomes" id="UP000824540">
    <property type="component" value="Unassembled WGS sequence"/>
</dbReference>
<keyword evidence="2" id="KW-1185">Reference proteome</keyword>
<sequence length="59" mass="6693">MTGSIMKPACRRSAWIQHSNKDNDLIDGPTSMAFPPRLLGNYILKIKVQHPSLLYPIQE</sequence>
<dbReference type="EMBL" id="JAFBMS010000003">
    <property type="protein sequence ID" value="KAG9354239.1"/>
    <property type="molecule type" value="Genomic_DNA"/>
</dbReference>
<name>A0A8T2PSF2_9TELE</name>
<organism evidence="1 2">
    <name type="scientific">Albula glossodonta</name>
    <name type="common">roundjaw bonefish</name>
    <dbReference type="NCBI Taxonomy" id="121402"/>
    <lineage>
        <taxon>Eukaryota</taxon>
        <taxon>Metazoa</taxon>
        <taxon>Chordata</taxon>
        <taxon>Craniata</taxon>
        <taxon>Vertebrata</taxon>
        <taxon>Euteleostomi</taxon>
        <taxon>Actinopterygii</taxon>
        <taxon>Neopterygii</taxon>
        <taxon>Teleostei</taxon>
        <taxon>Albuliformes</taxon>
        <taxon>Albulidae</taxon>
        <taxon>Albula</taxon>
    </lineage>
</organism>
<accession>A0A8T2PSF2</accession>
<reference evidence="1" key="1">
    <citation type="thesis" date="2021" institute="BYU ScholarsArchive" country="Provo, UT, USA">
        <title>Applications of and Algorithms for Genome Assembly and Genomic Analyses with an Emphasis on Marine Teleosts.</title>
        <authorList>
            <person name="Pickett B.D."/>
        </authorList>
    </citation>
    <scope>NUCLEOTIDE SEQUENCE</scope>
    <source>
        <strain evidence="1">HI-2016</strain>
    </source>
</reference>
<dbReference type="AlphaFoldDB" id="A0A8T2PSF2"/>
<evidence type="ECO:0000313" key="1">
    <source>
        <dbReference type="EMBL" id="KAG9354239.1"/>
    </source>
</evidence>
<comment type="caution">
    <text evidence="1">The sequence shown here is derived from an EMBL/GenBank/DDBJ whole genome shotgun (WGS) entry which is preliminary data.</text>
</comment>
<proteinExistence type="predicted"/>
<gene>
    <name evidence="1" type="ORF">JZ751_012363</name>
</gene>
<evidence type="ECO:0000313" key="2">
    <source>
        <dbReference type="Proteomes" id="UP000824540"/>
    </source>
</evidence>